<organism evidence="1 2">
    <name type="scientific">Nocardia mexicana</name>
    <dbReference type="NCBI Taxonomy" id="279262"/>
    <lineage>
        <taxon>Bacteria</taxon>
        <taxon>Bacillati</taxon>
        <taxon>Actinomycetota</taxon>
        <taxon>Actinomycetes</taxon>
        <taxon>Mycobacteriales</taxon>
        <taxon>Nocardiaceae</taxon>
        <taxon>Nocardia</taxon>
    </lineage>
</organism>
<evidence type="ECO:0000313" key="2">
    <source>
        <dbReference type="Proteomes" id="UP000255355"/>
    </source>
</evidence>
<name>A0A370H1D8_9NOCA</name>
<gene>
    <name evidence="1" type="ORF">DFR68_107497</name>
</gene>
<dbReference type="EMBL" id="QQAZ01000007">
    <property type="protein sequence ID" value="RDI49369.1"/>
    <property type="molecule type" value="Genomic_DNA"/>
</dbReference>
<dbReference type="AlphaFoldDB" id="A0A370H1D8"/>
<accession>A0A370H1D8</accession>
<proteinExistence type="predicted"/>
<comment type="caution">
    <text evidence="1">The sequence shown here is derived from an EMBL/GenBank/DDBJ whole genome shotgun (WGS) entry which is preliminary data.</text>
</comment>
<sequence length="202" mass="21649">MNGAARNEDLLEYIRRVSACECSALDAAMRGLGDREIAVLAGQLTKVAAHIAARVGSARGLPPPGTLPGAGADRIDLSAQPTAVPVTAMFVRNTLFKWQWGDVLVDAERAVREMTNCFVAALDACDLGYPTRMSVRLRAVSAGRLIVELHDSVENAAAIAGSGNLISKYVERISARCGQYRTGGRTVLWAELGRPELASRWI</sequence>
<dbReference type="Proteomes" id="UP000255355">
    <property type="component" value="Unassembled WGS sequence"/>
</dbReference>
<reference evidence="1 2" key="1">
    <citation type="submission" date="2018-07" db="EMBL/GenBank/DDBJ databases">
        <title>Genomic Encyclopedia of Type Strains, Phase IV (KMG-IV): sequencing the most valuable type-strain genomes for metagenomic binning, comparative biology and taxonomic classification.</title>
        <authorList>
            <person name="Goeker M."/>
        </authorList>
    </citation>
    <scope>NUCLEOTIDE SEQUENCE [LARGE SCALE GENOMIC DNA]</scope>
    <source>
        <strain evidence="1 2">DSM 44952</strain>
    </source>
</reference>
<dbReference type="STRING" id="1210089.GCA_001613165_00992"/>
<evidence type="ECO:0000313" key="1">
    <source>
        <dbReference type="EMBL" id="RDI49369.1"/>
    </source>
</evidence>
<protein>
    <submittedName>
        <fullName evidence="1">Uncharacterized protein</fullName>
    </submittedName>
</protein>
<keyword evidence="2" id="KW-1185">Reference proteome</keyword>